<dbReference type="AlphaFoldDB" id="A0A1Y2IQZ1"/>
<evidence type="ECO:0000313" key="1">
    <source>
        <dbReference type="EMBL" id="OSD03545.1"/>
    </source>
</evidence>
<proteinExistence type="predicted"/>
<protein>
    <recommendedName>
        <fullName evidence="3">Protein kinase domain-containing protein</fullName>
    </recommendedName>
</protein>
<dbReference type="STRING" id="1353009.A0A1Y2IQZ1"/>
<keyword evidence="2" id="KW-1185">Reference proteome</keyword>
<accession>A0A1Y2IQZ1</accession>
<reference evidence="1 2" key="1">
    <citation type="journal article" date="2015" name="Biotechnol. Biofuels">
        <title>Enhanced degradation of softwood versus hardwood by the white-rot fungus Pycnoporus coccineus.</title>
        <authorList>
            <person name="Couturier M."/>
            <person name="Navarro D."/>
            <person name="Chevret D."/>
            <person name="Henrissat B."/>
            <person name="Piumi F."/>
            <person name="Ruiz-Duenas F.J."/>
            <person name="Martinez A.T."/>
            <person name="Grigoriev I.V."/>
            <person name="Riley R."/>
            <person name="Lipzen A."/>
            <person name="Berrin J.G."/>
            <person name="Master E.R."/>
            <person name="Rosso M.N."/>
        </authorList>
    </citation>
    <scope>NUCLEOTIDE SEQUENCE [LARGE SCALE GENOMIC DNA]</scope>
    <source>
        <strain evidence="1 2">BRFM310</strain>
    </source>
</reference>
<gene>
    <name evidence="1" type="ORF">PYCCODRAFT_1466918</name>
</gene>
<evidence type="ECO:0008006" key="3">
    <source>
        <dbReference type="Google" id="ProtNLM"/>
    </source>
</evidence>
<dbReference type="OrthoDB" id="2751906at2759"/>
<dbReference type="Proteomes" id="UP000193067">
    <property type="component" value="Unassembled WGS sequence"/>
</dbReference>
<dbReference type="SUPFAM" id="SSF56112">
    <property type="entry name" value="Protein kinase-like (PK-like)"/>
    <property type="match status" value="1"/>
</dbReference>
<organism evidence="1 2">
    <name type="scientific">Trametes coccinea (strain BRFM310)</name>
    <name type="common">Pycnoporus coccineus</name>
    <dbReference type="NCBI Taxonomy" id="1353009"/>
    <lineage>
        <taxon>Eukaryota</taxon>
        <taxon>Fungi</taxon>
        <taxon>Dikarya</taxon>
        <taxon>Basidiomycota</taxon>
        <taxon>Agaricomycotina</taxon>
        <taxon>Agaricomycetes</taxon>
        <taxon>Polyporales</taxon>
        <taxon>Polyporaceae</taxon>
        <taxon>Trametes</taxon>
    </lineage>
</organism>
<sequence>MASPSFQNTHQLDIKFNGSTKYTFSQPSLHSHGAEITIVGEAEKRTFQGAPLILTYDGAHCIYRGAMVQRNIPGGKSSIPLDVAVKWVAGNNRITRLRHEAEVYEKLLGPLQGVAVPRYYGFFIGTVETVTVACMILEWCGGLPSENVHELNRQRMVAATQVHKAGVFHGTLLDTRHFIPARDGTLRIIDFSVARPHRCPGSLPLSLNHADSDSRPDGSCGELDVMESRFGVDAERHGRQLRWANGMYPELVRSFCYQY</sequence>
<evidence type="ECO:0000313" key="2">
    <source>
        <dbReference type="Proteomes" id="UP000193067"/>
    </source>
</evidence>
<dbReference type="EMBL" id="KZ084100">
    <property type="protein sequence ID" value="OSD03545.1"/>
    <property type="molecule type" value="Genomic_DNA"/>
</dbReference>
<name>A0A1Y2IQZ1_TRAC3</name>
<dbReference type="InterPro" id="IPR011009">
    <property type="entry name" value="Kinase-like_dom_sf"/>
</dbReference>